<feature type="transmembrane region" description="Helical" evidence="4">
    <location>
        <begin position="250"/>
        <end position="266"/>
    </location>
</feature>
<organism evidence="6 7">
    <name type="scientific">Reinekea forsetii</name>
    <dbReference type="NCBI Taxonomy" id="1336806"/>
    <lineage>
        <taxon>Bacteria</taxon>
        <taxon>Pseudomonadati</taxon>
        <taxon>Pseudomonadota</taxon>
        <taxon>Gammaproteobacteria</taxon>
        <taxon>Oceanospirillales</taxon>
        <taxon>Saccharospirillaceae</taxon>
        <taxon>Reinekea</taxon>
    </lineage>
</organism>
<keyword evidence="7" id="KW-1185">Reference proteome</keyword>
<feature type="transmembrane region" description="Helical" evidence="4">
    <location>
        <begin position="278"/>
        <end position="297"/>
    </location>
</feature>
<evidence type="ECO:0000256" key="3">
    <source>
        <dbReference type="ARBA" id="ARBA00023136"/>
    </source>
</evidence>
<dbReference type="Proteomes" id="UP000229757">
    <property type="component" value="Chromosome"/>
</dbReference>
<feature type="transmembrane region" description="Helical" evidence="4">
    <location>
        <begin position="303"/>
        <end position="330"/>
    </location>
</feature>
<dbReference type="PANTHER" id="PTHR23534">
    <property type="entry name" value="MFS PERMEASE"/>
    <property type="match status" value="1"/>
</dbReference>
<dbReference type="RefSeq" id="WP_100256560.1">
    <property type="nucleotide sequence ID" value="NZ_CP011797.1"/>
</dbReference>
<feature type="transmembrane region" description="Helical" evidence="4">
    <location>
        <begin position="168"/>
        <end position="185"/>
    </location>
</feature>
<evidence type="ECO:0000256" key="2">
    <source>
        <dbReference type="ARBA" id="ARBA00022989"/>
    </source>
</evidence>
<dbReference type="InterPro" id="IPR011701">
    <property type="entry name" value="MFS"/>
</dbReference>
<dbReference type="Gene3D" id="1.20.1250.20">
    <property type="entry name" value="MFS general substrate transporter like domains"/>
    <property type="match status" value="1"/>
</dbReference>
<dbReference type="InterPro" id="IPR036259">
    <property type="entry name" value="MFS_trans_sf"/>
</dbReference>
<feature type="transmembrane region" description="Helical" evidence="4">
    <location>
        <begin position="206"/>
        <end position="230"/>
    </location>
</feature>
<dbReference type="OrthoDB" id="8558006at2"/>
<dbReference type="GO" id="GO:0022857">
    <property type="term" value="F:transmembrane transporter activity"/>
    <property type="evidence" value="ECO:0007669"/>
    <property type="project" value="InterPro"/>
</dbReference>
<evidence type="ECO:0000256" key="1">
    <source>
        <dbReference type="ARBA" id="ARBA00022692"/>
    </source>
</evidence>
<reference evidence="6 7" key="1">
    <citation type="journal article" date="2017" name="Environ. Microbiol.">
        <title>Genomic and physiological analyses of 'Reinekea forsetii' reveal a versatile opportunistic lifestyle during spring algae blooms.</title>
        <authorList>
            <person name="Avci B."/>
            <person name="Hahnke R.L."/>
            <person name="Chafee M."/>
            <person name="Fischer T."/>
            <person name="Gruber-Vodicka H."/>
            <person name="Tegetmeyer H.E."/>
            <person name="Harder J."/>
            <person name="Fuchs B.M."/>
            <person name="Amann R.I."/>
            <person name="Teeling H."/>
        </authorList>
    </citation>
    <scope>NUCLEOTIDE SEQUENCE [LARGE SCALE GENOMIC DNA]</scope>
    <source>
        <strain evidence="6 7">Hel1_31_D35</strain>
    </source>
</reference>
<dbReference type="KEGG" id="rfo:REIFOR_01047"/>
<gene>
    <name evidence="6" type="ORF">REIFOR_01047</name>
</gene>
<dbReference type="InterPro" id="IPR020846">
    <property type="entry name" value="MFS_dom"/>
</dbReference>
<feature type="domain" description="Major facilitator superfamily (MFS) profile" evidence="5">
    <location>
        <begin position="210"/>
        <end position="396"/>
    </location>
</feature>
<feature type="transmembrane region" description="Helical" evidence="4">
    <location>
        <begin position="367"/>
        <end position="387"/>
    </location>
</feature>
<dbReference type="PANTHER" id="PTHR23534:SF1">
    <property type="entry name" value="MAJOR FACILITATOR SUPERFAMILY PROTEIN"/>
    <property type="match status" value="1"/>
</dbReference>
<proteinExistence type="predicted"/>
<feature type="transmembrane region" description="Helical" evidence="4">
    <location>
        <begin position="342"/>
        <end position="361"/>
    </location>
</feature>
<feature type="transmembrane region" description="Helical" evidence="4">
    <location>
        <begin position="44"/>
        <end position="65"/>
    </location>
</feature>
<dbReference type="Pfam" id="PF07690">
    <property type="entry name" value="MFS_1"/>
    <property type="match status" value="1"/>
</dbReference>
<keyword evidence="1 4" id="KW-0812">Transmembrane</keyword>
<evidence type="ECO:0000259" key="5">
    <source>
        <dbReference type="PROSITE" id="PS50850"/>
    </source>
</evidence>
<feature type="transmembrane region" description="Helical" evidence="4">
    <location>
        <begin position="72"/>
        <end position="92"/>
    </location>
</feature>
<accession>A0A2K8KNF7</accession>
<name>A0A2K8KNF7_9GAMM</name>
<protein>
    <submittedName>
        <fullName evidence="6">MFS transporter</fullName>
    </submittedName>
</protein>
<feature type="transmembrane region" description="Helical" evidence="4">
    <location>
        <begin position="98"/>
        <end position="118"/>
    </location>
</feature>
<keyword evidence="2 4" id="KW-1133">Transmembrane helix</keyword>
<dbReference type="SUPFAM" id="SSF103473">
    <property type="entry name" value="MFS general substrate transporter"/>
    <property type="match status" value="1"/>
</dbReference>
<dbReference type="EMBL" id="CP011797">
    <property type="protein sequence ID" value="ATX76202.1"/>
    <property type="molecule type" value="Genomic_DNA"/>
</dbReference>
<evidence type="ECO:0000313" key="6">
    <source>
        <dbReference type="EMBL" id="ATX76202.1"/>
    </source>
</evidence>
<sequence>MFGLGRNSWLLVLVQPFALAISSAIVLSSGFVGKALAPSPQWATLPISLMVVGLTIGAIPAALLMQRFGRKPVFLAAMLLSSLCSVLAAWAISHSQFAVFLLAITGIGSTLAVVQQFRFAAIEGASHPSLAGRAVSILMLGSVFAALIGTETVTLGQTLLPADYAGSYALLSVSTLIAFALLLFFKADPKIAPAQSSATEGPIRNILNRPTLMIAISAACVGYSVMAFVMTATPLAMHEVHLHSLASTKWVIQSHIMAMYLPSLITGELIRRFGSLKIIYAGLLAFLLTTVVAFAGADVLHYWWALVLLGLGWNFLFIGGTTLLAQSYLAHEKFKIQAINDFSIFVLQATASLAAGAILFAQGWSAIIIIALVPTVLMMLALGVYLVRRKYHPALD</sequence>
<dbReference type="AlphaFoldDB" id="A0A2K8KNF7"/>
<evidence type="ECO:0000313" key="7">
    <source>
        <dbReference type="Proteomes" id="UP000229757"/>
    </source>
</evidence>
<dbReference type="PROSITE" id="PS50850">
    <property type="entry name" value="MFS"/>
    <property type="match status" value="1"/>
</dbReference>
<feature type="transmembrane region" description="Helical" evidence="4">
    <location>
        <begin position="130"/>
        <end position="148"/>
    </location>
</feature>
<keyword evidence="3 4" id="KW-0472">Membrane</keyword>
<evidence type="ECO:0000256" key="4">
    <source>
        <dbReference type="SAM" id="Phobius"/>
    </source>
</evidence>